<dbReference type="GeneID" id="85466570"/>
<sequence length="229" mass="26232">MRTCRRQPLEKRAEALALSRLKMSPSSHQQAHLSSTLPNLTEAYGRPLVEDQRAWCSIRRSWLTHCRRYRLHLINWSLFGRSLTRPRYHPRVAGGEAWPYRRCSPPSAASIASALARENQDDDNRDDRPRAEEPSKPDRVQGSSHHRGMRKANTATMNHFSQPENCFIPPERGHRCRLRLSRVNGSQKSCPRYLGTCKPTSLQTTDYRSTGESLLFDEPSARLADDAVK</sequence>
<dbReference type="RefSeq" id="XP_060449769.1">
    <property type="nucleotide sequence ID" value="XM_060581708.1"/>
</dbReference>
<keyword evidence="3" id="KW-1185">Reference proteome</keyword>
<dbReference type="AlphaFoldDB" id="A0AAJ0A2Z7"/>
<feature type="compositionally biased region" description="Basic and acidic residues" evidence="1">
    <location>
        <begin position="125"/>
        <end position="139"/>
    </location>
</feature>
<accession>A0AAJ0A2Z7</accession>
<reference evidence="2" key="1">
    <citation type="submission" date="2021-06" db="EMBL/GenBank/DDBJ databases">
        <title>Comparative genomics, transcriptomics and evolutionary studies reveal genomic signatures of adaptation to plant cell wall in hemibiotrophic fungi.</title>
        <authorList>
            <consortium name="DOE Joint Genome Institute"/>
            <person name="Baroncelli R."/>
            <person name="Diaz J.F."/>
            <person name="Benocci T."/>
            <person name="Peng M."/>
            <person name="Battaglia E."/>
            <person name="Haridas S."/>
            <person name="Andreopoulos W."/>
            <person name="Labutti K."/>
            <person name="Pangilinan J."/>
            <person name="Floch G.L."/>
            <person name="Makela M.R."/>
            <person name="Henrissat B."/>
            <person name="Grigoriev I.V."/>
            <person name="Crouch J.A."/>
            <person name="De Vries R.P."/>
            <person name="Sukno S.A."/>
            <person name="Thon M.R."/>
        </authorList>
    </citation>
    <scope>NUCLEOTIDE SEQUENCE</scope>
    <source>
        <strain evidence="2">CBS 102054</strain>
    </source>
</reference>
<evidence type="ECO:0000256" key="1">
    <source>
        <dbReference type="SAM" id="MobiDB-lite"/>
    </source>
</evidence>
<dbReference type="Proteomes" id="UP001243989">
    <property type="component" value="Unassembled WGS sequence"/>
</dbReference>
<dbReference type="EMBL" id="JAHMHQ010000003">
    <property type="protein sequence ID" value="KAK1641162.1"/>
    <property type="molecule type" value="Genomic_DNA"/>
</dbReference>
<proteinExistence type="predicted"/>
<evidence type="ECO:0000313" key="2">
    <source>
        <dbReference type="EMBL" id="KAK1641162.1"/>
    </source>
</evidence>
<protein>
    <submittedName>
        <fullName evidence="2">Uncharacterized protein</fullName>
    </submittedName>
</protein>
<gene>
    <name evidence="2" type="ORF">BDP81DRAFT_128761</name>
</gene>
<organism evidence="2 3">
    <name type="scientific">Colletotrichum phormii</name>
    <dbReference type="NCBI Taxonomy" id="359342"/>
    <lineage>
        <taxon>Eukaryota</taxon>
        <taxon>Fungi</taxon>
        <taxon>Dikarya</taxon>
        <taxon>Ascomycota</taxon>
        <taxon>Pezizomycotina</taxon>
        <taxon>Sordariomycetes</taxon>
        <taxon>Hypocreomycetidae</taxon>
        <taxon>Glomerellales</taxon>
        <taxon>Glomerellaceae</taxon>
        <taxon>Colletotrichum</taxon>
        <taxon>Colletotrichum acutatum species complex</taxon>
    </lineage>
</organism>
<name>A0AAJ0A2Z7_9PEZI</name>
<feature type="region of interest" description="Disordered" evidence="1">
    <location>
        <begin position="115"/>
        <end position="149"/>
    </location>
</feature>
<evidence type="ECO:0000313" key="3">
    <source>
        <dbReference type="Proteomes" id="UP001243989"/>
    </source>
</evidence>
<comment type="caution">
    <text evidence="2">The sequence shown here is derived from an EMBL/GenBank/DDBJ whole genome shotgun (WGS) entry which is preliminary data.</text>
</comment>